<organism evidence="3 4">
    <name type="scientific">Aspergillus homomorphus (strain CBS 101889)</name>
    <dbReference type="NCBI Taxonomy" id="1450537"/>
    <lineage>
        <taxon>Eukaryota</taxon>
        <taxon>Fungi</taxon>
        <taxon>Dikarya</taxon>
        <taxon>Ascomycota</taxon>
        <taxon>Pezizomycotina</taxon>
        <taxon>Eurotiomycetes</taxon>
        <taxon>Eurotiomycetidae</taxon>
        <taxon>Eurotiales</taxon>
        <taxon>Aspergillaceae</taxon>
        <taxon>Aspergillus</taxon>
        <taxon>Aspergillus subgen. Circumdati</taxon>
    </lineage>
</organism>
<evidence type="ECO:0000259" key="2">
    <source>
        <dbReference type="Pfam" id="PF01593"/>
    </source>
</evidence>
<dbReference type="Gene3D" id="3.90.660.10">
    <property type="match status" value="1"/>
</dbReference>
<keyword evidence="1" id="KW-1133">Transmembrane helix</keyword>
<keyword evidence="1" id="KW-0812">Transmembrane</keyword>
<dbReference type="OrthoDB" id="5977668at2759"/>
<dbReference type="GeneID" id="37201469"/>
<evidence type="ECO:0000313" key="3">
    <source>
        <dbReference type="EMBL" id="RAL09720.1"/>
    </source>
</evidence>
<dbReference type="STRING" id="1450537.A0A395HPP4"/>
<dbReference type="InterPro" id="IPR036188">
    <property type="entry name" value="FAD/NAD-bd_sf"/>
</dbReference>
<dbReference type="EMBL" id="KZ824301">
    <property type="protein sequence ID" value="RAL09720.1"/>
    <property type="molecule type" value="Genomic_DNA"/>
</dbReference>
<reference evidence="3 4" key="1">
    <citation type="submission" date="2018-02" db="EMBL/GenBank/DDBJ databases">
        <title>The genomes of Aspergillus section Nigri reveals drivers in fungal speciation.</title>
        <authorList>
            <consortium name="DOE Joint Genome Institute"/>
            <person name="Vesth T.C."/>
            <person name="Nybo J."/>
            <person name="Theobald S."/>
            <person name="Brandl J."/>
            <person name="Frisvad J.C."/>
            <person name="Nielsen K.F."/>
            <person name="Lyhne E.K."/>
            <person name="Kogle M.E."/>
            <person name="Kuo A."/>
            <person name="Riley R."/>
            <person name="Clum A."/>
            <person name="Nolan M."/>
            <person name="Lipzen A."/>
            <person name="Salamov A."/>
            <person name="Henrissat B."/>
            <person name="Wiebenga A."/>
            <person name="De vries R.P."/>
            <person name="Grigoriev I.V."/>
            <person name="Mortensen U.H."/>
            <person name="Andersen M.R."/>
            <person name="Baker S.E."/>
        </authorList>
    </citation>
    <scope>NUCLEOTIDE SEQUENCE [LARGE SCALE GENOMIC DNA]</scope>
    <source>
        <strain evidence="3 4">CBS 101889</strain>
    </source>
</reference>
<evidence type="ECO:0000313" key="4">
    <source>
        <dbReference type="Proteomes" id="UP000248961"/>
    </source>
</evidence>
<proteinExistence type="predicted"/>
<keyword evidence="1" id="KW-0472">Membrane</keyword>
<dbReference type="AlphaFoldDB" id="A0A395HPP4"/>
<dbReference type="VEuPathDB" id="FungiDB:BO97DRAFT_427141"/>
<feature type="domain" description="Amine oxidase" evidence="2">
    <location>
        <begin position="18"/>
        <end position="285"/>
    </location>
</feature>
<name>A0A395HPP4_ASPHC</name>
<dbReference type="InterPro" id="IPR050464">
    <property type="entry name" value="Zeta_carotene_desat/Oxidored"/>
</dbReference>
<protein>
    <submittedName>
        <fullName evidence="3">FAD/NAD(P)-binding domain-containing protein</fullName>
    </submittedName>
</protein>
<dbReference type="GO" id="GO:0016491">
    <property type="term" value="F:oxidoreductase activity"/>
    <property type="evidence" value="ECO:0007669"/>
    <property type="project" value="InterPro"/>
</dbReference>
<dbReference type="Gene3D" id="3.50.50.60">
    <property type="entry name" value="FAD/NAD(P)-binding domain"/>
    <property type="match status" value="1"/>
</dbReference>
<sequence length="544" mass="60890">MPVSQPERVAIIGGGCTGITSFWALQNSDHDVHLFEASDALGGRIKSLPFEHDGIQVKVNSESPIYNVETSPNLDSLLRCLGISTTSYRFSVRTNDGASSSWWSDSILRSILLRPWVLSQKETYAVLRDIIWLRFLAIDVLDQNVHSSRSNDLASCLSAQSYLSKEGYSDSFRDRYLAPILSVLWGTNAGKLLSRLPVKVAIRCLYDHQLLWYRQNVPEWRRIELGAHHLVQVMSRDFDSSKVHLDARVRQLTRYDKRLYRLVTADGIEMDFDRIIFAVDGEEIMQILGPQASAQERKIIGGLGTTKNISVLHSDSLVGEGLRSLAHAAAADGWGSAAHHLSQLLRDRERPTAVYNYMLEPYVTGSSPNSAFRKSSLSYTINALEDTPASLYGPIYITLNPFTPPHPSVVQSVWEFTNPEPTSSTLRAQDDLKLIQNQRGLSYGFRWTGRGHLEDAVTAGLRIAIEDLNAEVPFHVEYQSEPFAADLTRPSLGLSIQIIRTLLRILQFYILILALLIPMLPGPVSRLIARYRPTTTSTNANKLS</sequence>
<feature type="transmembrane region" description="Helical" evidence="1">
    <location>
        <begin position="501"/>
        <end position="520"/>
    </location>
</feature>
<dbReference type="RefSeq" id="XP_025548874.1">
    <property type="nucleotide sequence ID" value="XM_025697180.1"/>
</dbReference>
<dbReference type="Gene3D" id="1.10.405.10">
    <property type="entry name" value="Guanine Nucleotide Dissociation Inhibitor, domain 1"/>
    <property type="match status" value="1"/>
</dbReference>
<dbReference type="Proteomes" id="UP000248961">
    <property type="component" value="Unassembled WGS sequence"/>
</dbReference>
<accession>A0A395HPP4</accession>
<keyword evidence="4" id="KW-1185">Reference proteome</keyword>
<dbReference type="SUPFAM" id="SSF51905">
    <property type="entry name" value="FAD/NAD(P)-binding domain"/>
    <property type="match status" value="1"/>
</dbReference>
<evidence type="ECO:0000256" key="1">
    <source>
        <dbReference type="SAM" id="Phobius"/>
    </source>
</evidence>
<dbReference type="PANTHER" id="PTHR42923:SF17">
    <property type="entry name" value="AMINE OXIDASE DOMAIN-CONTAINING PROTEIN"/>
    <property type="match status" value="1"/>
</dbReference>
<dbReference type="InterPro" id="IPR002937">
    <property type="entry name" value="Amino_oxidase"/>
</dbReference>
<dbReference type="Pfam" id="PF01593">
    <property type="entry name" value="Amino_oxidase"/>
    <property type="match status" value="1"/>
</dbReference>
<dbReference type="PANTHER" id="PTHR42923">
    <property type="entry name" value="PROTOPORPHYRINOGEN OXIDASE"/>
    <property type="match status" value="1"/>
</dbReference>
<gene>
    <name evidence="3" type="ORF">BO97DRAFT_427141</name>
</gene>